<protein>
    <recommendedName>
        <fullName evidence="2">Protein SirB1 N-terminal domain-containing protein</fullName>
    </recommendedName>
</protein>
<feature type="region of interest" description="Disordered" evidence="1">
    <location>
        <begin position="19"/>
        <end position="43"/>
    </location>
</feature>
<dbReference type="FunCoup" id="A0A2G5EDC3">
    <property type="interactions" value="21"/>
</dbReference>
<dbReference type="PANTHER" id="PTHR31350">
    <property type="entry name" value="SI:DKEY-261L7.2"/>
    <property type="match status" value="1"/>
</dbReference>
<evidence type="ECO:0000313" key="4">
    <source>
        <dbReference type="Proteomes" id="UP000230069"/>
    </source>
</evidence>
<dbReference type="Proteomes" id="UP000230069">
    <property type="component" value="Unassembled WGS sequence"/>
</dbReference>
<gene>
    <name evidence="3" type="ORF">AQUCO_00900383v1</name>
</gene>
<dbReference type="PANTHER" id="PTHR31350:SF29">
    <property type="entry name" value="PROTEIN SIRB1 N-TERMINAL DOMAIN-CONTAINING PROTEIN"/>
    <property type="match status" value="1"/>
</dbReference>
<dbReference type="OrthoDB" id="611769at2759"/>
<evidence type="ECO:0000313" key="3">
    <source>
        <dbReference type="EMBL" id="PIA53765.1"/>
    </source>
</evidence>
<sequence>MNSISTTGTASSFLLTFSSTSSSSSSSNFSKSQIYPSSSSSSRFTCRNQLNPREDLPFILHDTLQTSGIDITHAKDAREGFCSQIKRLSKIERQVSIAINASADLAKTALLIAAEDDALVSHSSVPLPVKSFLERLDTLSMGFVSHYSLNLRSASPELFLDGLEKYLYGYKGFRRAPATDLPESRDLYLHSVLTHRSGSAVMLSLIYSEILKMLRMWGLLNYDVEIYCPRDEVHFPKGYLKQKSKLSDQPYILTQQSLLVEILRSLKEVFWPFRYDPGRSLFLRAACAAKCISGPNTAEETAFERASTKAAQHRLERGVWTSVRLGDMRRALAASERLILLDHDVDELRDYSILLYHCGFYKESWHYLSLYKNSTISSLKPNRYSSKLEQMEADAVEELKTRLNLILMEDNCTKPSDFRNSLESHSEPW</sequence>
<dbReference type="InterPro" id="IPR032698">
    <property type="entry name" value="SirB1_N"/>
</dbReference>
<dbReference type="EMBL" id="KZ305026">
    <property type="protein sequence ID" value="PIA53765.1"/>
    <property type="molecule type" value="Genomic_DNA"/>
</dbReference>
<dbReference type="InParanoid" id="A0A2G5EDC3"/>
<dbReference type="Pfam" id="PF13369">
    <property type="entry name" value="Transglut_core2"/>
    <property type="match status" value="1"/>
</dbReference>
<evidence type="ECO:0000256" key="1">
    <source>
        <dbReference type="SAM" id="MobiDB-lite"/>
    </source>
</evidence>
<feature type="compositionally biased region" description="Low complexity" evidence="1">
    <location>
        <begin position="19"/>
        <end position="42"/>
    </location>
</feature>
<organism evidence="3 4">
    <name type="scientific">Aquilegia coerulea</name>
    <name type="common">Rocky mountain columbine</name>
    <dbReference type="NCBI Taxonomy" id="218851"/>
    <lineage>
        <taxon>Eukaryota</taxon>
        <taxon>Viridiplantae</taxon>
        <taxon>Streptophyta</taxon>
        <taxon>Embryophyta</taxon>
        <taxon>Tracheophyta</taxon>
        <taxon>Spermatophyta</taxon>
        <taxon>Magnoliopsida</taxon>
        <taxon>Ranunculales</taxon>
        <taxon>Ranunculaceae</taxon>
        <taxon>Thalictroideae</taxon>
        <taxon>Aquilegia</taxon>
    </lineage>
</organism>
<dbReference type="STRING" id="218851.A0A2G5EDC3"/>
<name>A0A2G5EDC3_AQUCA</name>
<accession>A0A2G5EDC3</accession>
<proteinExistence type="predicted"/>
<feature type="domain" description="Protein SirB1 N-terminal" evidence="2">
    <location>
        <begin position="133"/>
        <end position="214"/>
    </location>
</feature>
<reference evidence="3 4" key="1">
    <citation type="submission" date="2017-09" db="EMBL/GenBank/DDBJ databases">
        <title>WGS assembly of Aquilegia coerulea Goldsmith.</title>
        <authorList>
            <person name="Hodges S."/>
            <person name="Kramer E."/>
            <person name="Nordborg M."/>
            <person name="Tomkins J."/>
            <person name="Borevitz J."/>
            <person name="Derieg N."/>
            <person name="Yan J."/>
            <person name="Mihaltcheva S."/>
            <person name="Hayes R.D."/>
            <person name="Rokhsar D."/>
        </authorList>
    </citation>
    <scope>NUCLEOTIDE SEQUENCE [LARGE SCALE GENOMIC DNA]</scope>
    <source>
        <strain evidence="4">cv. Goldsmith</strain>
    </source>
</reference>
<dbReference type="AlphaFoldDB" id="A0A2G5EDC3"/>
<keyword evidence="4" id="KW-1185">Reference proteome</keyword>
<evidence type="ECO:0000259" key="2">
    <source>
        <dbReference type="Pfam" id="PF13369"/>
    </source>
</evidence>